<dbReference type="GO" id="GO:0004888">
    <property type="term" value="F:transmembrane signaling receptor activity"/>
    <property type="evidence" value="ECO:0007669"/>
    <property type="project" value="InterPro"/>
</dbReference>
<evidence type="ECO:0000313" key="2">
    <source>
        <dbReference type="EMBL" id="AEW02147.1"/>
    </source>
</evidence>
<dbReference type="SUPFAM" id="SSF63712">
    <property type="entry name" value="Nicotinic receptor ligand binding domain-like"/>
    <property type="match status" value="1"/>
</dbReference>
<dbReference type="eggNOG" id="ENOG502ZBR7">
    <property type="taxonomic scope" value="Bacteria"/>
</dbReference>
<keyword evidence="1" id="KW-1133">Transmembrane helix</keyword>
<dbReference type="InterPro" id="IPR038050">
    <property type="entry name" value="Neuro_actylchol_rec"/>
</dbReference>
<accession>G8TQD3</accession>
<keyword evidence="1" id="KW-0812">Transmembrane</keyword>
<dbReference type="Proteomes" id="UP000005438">
    <property type="component" value="Chromosome"/>
</dbReference>
<feature type="transmembrane region" description="Helical" evidence="1">
    <location>
        <begin position="316"/>
        <end position="333"/>
    </location>
</feature>
<dbReference type="HOGENOM" id="CLU_065139_0_0_10"/>
<keyword evidence="1" id="KW-0472">Membrane</keyword>
<dbReference type="EMBL" id="CP003178">
    <property type="protein sequence ID" value="AEW02147.1"/>
    <property type="molecule type" value="Genomic_DNA"/>
</dbReference>
<dbReference type="InterPro" id="IPR006201">
    <property type="entry name" value="Neur_channel"/>
</dbReference>
<evidence type="ECO:0000313" key="3">
    <source>
        <dbReference type="Proteomes" id="UP000005438"/>
    </source>
</evidence>
<reference evidence="2 3" key="1">
    <citation type="submission" date="2011-12" db="EMBL/GenBank/DDBJ databases">
        <title>The complete genome of Niastella koreensis GR20-10.</title>
        <authorList>
            <consortium name="US DOE Joint Genome Institute (JGI-PGF)"/>
            <person name="Lucas S."/>
            <person name="Han J."/>
            <person name="Lapidus A."/>
            <person name="Bruce D."/>
            <person name="Goodwin L."/>
            <person name="Pitluck S."/>
            <person name="Peters L."/>
            <person name="Kyrpides N."/>
            <person name="Mavromatis K."/>
            <person name="Ivanova N."/>
            <person name="Mikhailova N."/>
            <person name="Davenport K."/>
            <person name="Saunders E."/>
            <person name="Detter J.C."/>
            <person name="Tapia R."/>
            <person name="Han C."/>
            <person name="Land M."/>
            <person name="Hauser L."/>
            <person name="Markowitz V."/>
            <person name="Cheng J.-F."/>
            <person name="Hugenholtz P."/>
            <person name="Woyke T."/>
            <person name="Wu D."/>
            <person name="Tindall B."/>
            <person name="Pomrenke H."/>
            <person name="Brambilla E."/>
            <person name="Klenk H.-P."/>
            <person name="Eisen J.A."/>
        </authorList>
    </citation>
    <scope>NUCLEOTIDE SEQUENCE [LARGE SCALE GENOMIC DNA]</scope>
    <source>
        <strain evidence="3">DSM 17620 / KACC 11465 / NBRC 106392 / GR20-10</strain>
    </source>
</reference>
<evidence type="ECO:0000256" key="1">
    <source>
        <dbReference type="SAM" id="Phobius"/>
    </source>
</evidence>
<dbReference type="GO" id="GO:0016020">
    <property type="term" value="C:membrane"/>
    <property type="evidence" value="ECO:0007669"/>
    <property type="project" value="InterPro"/>
</dbReference>
<organism evidence="2 3">
    <name type="scientific">Niastella koreensis (strain DSM 17620 / KACC 11465 / NBRC 106392 / GR20-10)</name>
    <dbReference type="NCBI Taxonomy" id="700598"/>
    <lineage>
        <taxon>Bacteria</taxon>
        <taxon>Pseudomonadati</taxon>
        <taxon>Bacteroidota</taxon>
        <taxon>Chitinophagia</taxon>
        <taxon>Chitinophagales</taxon>
        <taxon>Chitinophagaceae</taxon>
        <taxon>Niastella</taxon>
    </lineage>
</organism>
<dbReference type="GO" id="GO:0005230">
    <property type="term" value="F:extracellular ligand-gated monoatomic ion channel activity"/>
    <property type="evidence" value="ECO:0007669"/>
    <property type="project" value="InterPro"/>
</dbReference>
<feature type="transmembrane region" description="Helical" evidence="1">
    <location>
        <begin position="213"/>
        <end position="234"/>
    </location>
</feature>
<dbReference type="KEGG" id="nko:Niako_5917"/>
<sequence length="336" mass="38300">MADFLSSALKNYLMKNPLIPYHLLFIGICLASLSSFAQDKKPDTVSAGIYITSIHNIDFKEKEFSVNLWLWLKYRNRAFNFYDNLEVPGAKEVTKSFVTIDSSGDKIYMQMKLQCVMKDSWKIANFPFDKQKLRFSIENSQYDSRSLVFVADTVGDHYDKRFAMSGWLIDSCIIATGKKAYETAFGDDRLPKPHTEYSNFKVRLSVHREAMDMFWKLFLGMYIAFLIAYVCFYIHSDGMDSRFGLSVGALFAVIGNKYIIDSALPESTSFTLVDTLHGLTLCFIFAVVSSTAWSLQLVKKGKAEKANRFDMIMAQVLLLIYVVLNIYFINAAANSN</sequence>
<dbReference type="STRING" id="700598.Niako_5917"/>
<dbReference type="PANTHER" id="PTHR18945">
    <property type="entry name" value="NEUROTRANSMITTER GATED ION CHANNEL"/>
    <property type="match status" value="1"/>
</dbReference>
<gene>
    <name evidence="2" type="ordered locus">Niako_5917</name>
</gene>
<dbReference type="AlphaFoldDB" id="G8TQD3"/>
<dbReference type="Gene3D" id="1.20.58.390">
    <property type="entry name" value="Neurotransmitter-gated ion-channel transmembrane domain"/>
    <property type="match status" value="1"/>
</dbReference>
<dbReference type="InterPro" id="IPR036734">
    <property type="entry name" value="Neur_chan_lig-bd_sf"/>
</dbReference>
<dbReference type="Gene3D" id="2.70.170.10">
    <property type="entry name" value="Neurotransmitter-gated ion-channel ligand-binding domain"/>
    <property type="match status" value="1"/>
</dbReference>
<protein>
    <submittedName>
        <fullName evidence="2">Uncharacterized protein</fullName>
    </submittedName>
</protein>
<name>G8TQD3_NIAKG</name>
<proteinExistence type="predicted"/>
<feature type="transmembrane region" description="Helical" evidence="1">
    <location>
        <begin position="275"/>
        <end position="295"/>
    </location>
</feature>